<gene>
    <name evidence="1" type="ORF">UFOVP1351_22</name>
</gene>
<name>A0A6J5S012_9CAUD</name>
<organism evidence="1">
    <name type="scientific">uncultured Caudovirales phage</name>
    <dbReference type="NCBI Taxonomy" id="2100421"/>
    <lineage>
        <taxon>Viruses</taxon>
        <taxon>Duplodnaviria</taxon>
        <taxon>Heunggongvirae</taxon>
        <taxon>Uroviricota</taxon>
        <taxon>Caudoviricetes</taxon>
        <taxon>Peduoviridae</taxon>
        <taxon>Maltschvirus</taxon>
        <taxon>Maltschvirus maltsch</taxon>
    </lineage>
</organism>
<protein>
    <submittedName>
        <fullName evidence="1">Uncharacterized protein</fullName>
    </submittedName>
</protein>
<dbReference type="EMBL" id="LR797306">
    <property type="protein sequence ID" value="CAB4200058.1"/>
    <property type="molecule type" value="Genomic_DNA"/>
</dbReference>
<proteinExistence type="predicted"/>
<evidence type="ECO:0000313" key="1">
    <source>
        <dbReference type="EMBL" id="CAB4200058.1"/>
    </source>
</evidence>
<sequence>MARLPAIKRLTTEDFKDQTSWIGKLLSPLNDFMSSVAGALNRGLTFTDNFAAQVKELEFTVDANTYPLKFLCTLSSKPVGLWIVKAEHVAGTPSTLTTAVWADWSYVNGQVLINAFSGLTTGQKYRICVIIIAG</sequence>
<accession>A0A6J5S012</accession>
<reference evidence="1" key="1">
    <citation type="submission" date="2020-05" db="EMBL/GenBank/DDBJ databases">
        <authorList>
            <person name="Chiriac C."/>
            <person name="Salcher M."/>
            <person name="Ghai R."/>
            <person name="Kavagutti S V."/>
        </authorList>
    </citation>
    <scope>NUCLEOTIDE SEQUENCE</scope>
</reference>